<protein>
    <submittedName>
        <fullName evidence="2">Transposase</fullName>
    </submittedName>
</protein>
<evidence type="ECO:0000313" key="2">
    <source>
        <dbReference type="EMBL" id="KAF6809513.1"/>
    </source>
</evidence>
<dbReference type="AlphaFoldDB" id="A0A8H6JB72"/>
<dbReference type="GO" id="GO:0003677">
    <property type="term" value="F:DNA binding"/>
    <property type="evidence" value="ECO:0007669"/>
    <property type="project" value="InterPro"/>
</dbReference>
<dbReference type="InterPro" id="IPR007889">
    <property type="entry name" value="HTH_Psq"/>
</dbReference>
<evidence type="ECO:0000313" key="3">
    <source>
        <dbReference type="Proteomes" id="UP000654918"/>
    </source>
</evidence>
<accession>A0A8H6JB72</accession>
<dbReference type="Proteomes" id="UP000654918">
    <property type="component" value="Unassembled WGS sequence"/>
</dbReference>
<organism evidence="2 3">
    <name type="scientific">Colletotrichum plurivorum</name>
    <dbReference type="NCBI Taxonomy" id="2175906"/>
    <lineage>
        <taxon>Eukaryota</taxon>
        <taxon>Fungi</taxon>
        <taxon>Dikarya</taxon>
        <taxon>Ascomycota</taxon>
        <taxon>Pezizomycotina</taxon>
        <taxon>Sordariomycetes</taxon>
        <taxon>Hypocreomycetidae</taxon>
        <taxon>Glomerellales</taxon>
        <taxon>Glomerellaceae</taxon>
        <taxon>Colletotrichum</taxon>
        <taxon>Colletotrichum orchidearum species complex</taxon>
    </lineage>
</organism>
<reference evidence="2" key="1">
    <citation type="journal article" date="2020" name="Phytopathology">
        <title>Genome Sequence Resources of Colletotrichum truncatum, C. plurivorum, C. musicola, and C. sojae: Four Species Pathogenic to Soybean (Glycine max).</title>
        <authorList>
            <person name="Rogerio F."/>
            <person name="Boufleur T.R."/>
            <person name="Ciampi-Guillardi M."/>
            <person name="Sukno S.A."/>
            <person name="Thon M.R."/>
            <person name="Massola Junior N.S."/>
            <person name="Baroncelli R."/>
        </authorList>
    </citation>
    <scope>NUCLEOTIDE SEQUENCE</scope>
    <source>
        <strain evidence="2">LFN00145</strain>
    </source>
</reference>
<keyword evidence="3" id="KW-1185">Reference proteome</keyword>
<name>A0A8H6JB72_9PEZI</name>
<comment type="caution">
    <text evidence="2">The sequence shown here is derived from an EMBL/GenBank/DDBJ whole genome shotgun (WGS) entry which is preliminary data.</text>
</comment>
<sequence length="187" mass="20715">MPIYAPENKIIIALEANRSTRAGGGKLSIARAATTYGVSKSTFRDRMNARPRREPTQPRRRLPLRLAGVEDMANLLLRARNGEPFALLRNMMAKYGIEEGDTYNFDETGFIMGVITASIVVTRADKRGKAKSVQPGNREWATVIECINSGGWCIPPFVTVQGAYHLASWTTESGFPGDWVIKPTTNR</sequence>
<gene>
    <name evidence="2" type="ORF">CPLU01_15486</name>
</gene>
<dbReference type="EMBL" id="WIGO01000532">
    <property type="protein sequence ID" value="KAF6809513.1"/>
    <property type="molecule type" value="Genomic_DNA"/>
</dbReference>
<evidence type="ECO:0000259" key="1">
    <source>
        <dbReference type="Pfam" id="PF05225"/>
    </source>
</evidence>
<proteinExistence type="predicted"/>
<dbReference type="Pfam" id="PF05225">
    <property type="entry name" value="HTH_psq"/>
    <property type="match status" value="1"/>
</dbReference>
<feature type="domain" description="HTH psq-type" evidence="1">
    <location>
        <begin position="13"/>
        <end position="49"/>
    </location>
</feature>